<dbReference type="eggNOG" id="COG2027">
    <property type="taxonomic scope" value="Bacteria"/>
</dbReference>
<dbReference type="InterPro" id="IPR000667">
    <property type="entry name" value="Peptidase_S13"/>
</dbReference>
<dbReference type="AlphaFoldDB" id="I6Z9G1"/>
<dbReference type="KEGG" id="mro:MROS_2550"/>
<dbReference type="SUPFAM" id="SSF56601">
    <property type="entry name" value="beta-lactamase/transpeptidase-like"/>
    <property type="match status" value="1"/>
</dbReference>
<dbReference type="Pfam" id="PF02113">
    <property type="entry name" value="Peptidase_S13"/>
    <property type="match status" value="1"/>
</dbReference>
<dbReference type="GO" id="GO:0004185">
    <property type="term" value="F:serine-type carboxypeptidase activity"/>
    <property type="evidence" value="ECO:0007669"/>
    <property type="project" value="InterPro"/>
</dbReference>
<protein>
    <submittedName>
        <fullName evidence="4">D-alanyl-D-alaninecarboxypeptidase/D-alanyl-D-al anine-endopeptidase</fullName>
    </submittedName>
</protein>
<keyword evidence="4" id="KW-0645">Protease</keyword>
<evidence type="ECO:0000256" key="1">
    <source>
        <dbReference type="ARBA" id="ARBA00006096"/>
    </source>
</evidence>
<dbReference type="Gene3D" id="3.50.80.20">
    <property type="entry name" value="D-Ala-D-Ala carboxypeptidase C, peptidase S13"/>
    <property type="match status" value="1"/>
</dbReference>
<keyword evidence="2" id="KW-0378">Hydrolase</keyword>
<reference evidence="4 5" key="1">
    <citation type="journal article" date="2013" name="PLoS ONE">
        <title>Genomic analysis of Melioribacter roseus, facultatively anaerobic organotrophic bacterium representing a novel deep lineage within Bacteriodetes/Chlorobi group.</title>
        <authorList>
            <person name="Kadnikov V.V."/>
            <person name="Mardanov A.V."/>
            <person name="Podosokorskaya O.A."/>
            <person name="Gavrilov S.N."/>
            <person name="Kublanov I.V."/>
            <person name="Beletsky A.V."/>
            <person name="Bonch-Osmolovskaya E.A."/>
            <person name="Ravin N.V."/>
        </authorList>
    </citation>
    <scope>NUCLEOTIDE SEQUENCE [LARGE SCALE GENOMIC DNA]</scope>
    <source>
        <strain evidence="5">JCM 17771 / P3M-2</strain>
    </source>
</reference>
<keyword evidence="3" id="KW-0732">Signal</keyword>
<dbReference type="GO" id="GO:0006508">
    <property type="term" value="P:proteolysis"/>
    <property type="evidence" value="ECO:0007669"/>
    <property type="project" value="InterPro"/>
</dbReference>
<dbReference type="RefSeq" id="WP_014857210.1">
    <property type="nucleotide sequence ID" value="NC_018178.1"/>
</dbReference>
<sequence length="489" mass="54488">MINKFILILLLSCVVSAQNDTLKEQYSINELREQLDDSFNDSALNNAFVGVFIRSLKTGETIYKKNPDKLFVPASLVKLFTTAAALFILGPEYRYETTIYTDGEINNGVLKGDLIVAGSGDPSISNRFYNGDPTVIFEEWANQLINKGVRKIEGNLYYDDHAFDDIPLGNGWAWDNESYWFAAPSGALSFNDNSIEITISPAELKFPAKYTIAPKTNYVTIVNKAVTTVDETQIEVTRERGSNVIYISGAINYKSEPVVKNISVSGAADYFMTVFNETLNASGILTEGKILDYDETDKFIVKDDMTPLLVHRSVPLYRIINETNKNSNNFYSEQILKTIGLEVYGYGSAENGLEACRKLFNEIGVNVDNLYLVDGSGLSRYNLVTPRQTVNLLTYLYKSEMSDYFYNSLPIAGFDGTLANRMKKTYAKNNLRAKPGYSPAVSALAGYVKTVSGETLAFSVIINNYLSSSNLVNYIIDNACNKLVNFVRN</sequence>
<proteinExistence type="inferred from homology"/>
<dbReference type="Proteomes" id="UP000009011">
    <property type="component" value="Chromosome"/>
</dbReference>
<feature type="signal peptide" evidence="3">
    <location>
        <begin position="1"/>
        <end position="17"/>
    </location>
</feature>
<comment type="similarity">
    <text evidence="1">Belongs to the peptidase S13 family.</text>
</comment>
<evidence type="ECO:0000313" key="5">
    <source>
        <dbReference type="Proteomes" id="UP000009011"/>
    </source>
</evidence>
<dbReference type="MEROPS" id="S13.002"/>
<organism evidence="4 5">
    <name type="scientific">Melioribacter roseus (strain DSM 23840 / JCM 17771 / VKM B-2668 / P3M-2)</name>
    <dbReference type="NCBI Taxonomy" id="1191523"/>
    <lineage>
        <taxon>Bacteria</taxon>
        <taxon>Pseudomonadati</taxon>
        <taxon>Ignavibacteriota</taxon>
        <taxon>Ignavibacteria</taxon>
        <taxon>Ignavibacteriales</taxon>
        <taxon>Melioribacteraceae</taxon>
        <taxon>Melioribacter</taxon>
    </lineage>
</organism>
<keyword evidence="4" id="KW-0121">Carboxypeptidase</keyword>
<dbReference type="PANTHER" id="PTHR30023">
    <property type="entry name" value="D-ALANYL-D-ALANINE CARBOXYPEPTIDASE"/>
    <property type="match status" value="1"/>
</dbReference>
<dbReference type="EMBL" id="CP003557">
    <property type="protein sequence ID" value="AFN75780.1"/>
    <property type="molecule type" value="Genomic_DNA"/>
</dbReference>
<gene>
    <name evidence="4" type="ordered locus">MROS_2550</name>
</gene>
<accession>I6Z9G1</accession>
<dbReference type="Gene3D" id="3.40.710.10">
    <property type="entry name" value="DD-peptidase/beta-lactamase superfamily"/>
    <property type="match status" value="2"/>
</dbReference>
<evidence type="ECO:0000256" key="2">
    <source>
        <dbReference type="ARBA" id="ARBA00022801"/>
    </source>
</evidence>
<evidence type="ECO:0000313" key="4">
    <source>
        <dbReference type="EMBL" id="AFN75780.1"/>
    </source>
</evidence>
<dbReference type="OrthoDB" id="9802627at2"/>
<dbReference type="InterPro" id="IPR012338">
    <property type="entry name" value="Beta-lactam/transpept-like"/>
</dbReference>
<name>I6Z9G1_MELRP</name>
<evidence type="ECO:0000256" key="3">
    <source>
        <dbReference type="SAM" id="SignalP"/>
    </source>
</evidence>
<dbReference type="HOGENOM" id="CLU_017692_1_2_10"/>
<dbReference type="NCBIfam" id="TIGR00666">
    <property type="entry name" value="PBP4"/>
    <property type="match status" value="1"/>
</dbReference>
<keyword evidence="5" id="KW-1185">Reference proteome</keyword>
<dbReference type="PRINTS" id="PR00922">
    <property type="entry name" value="DADACBPTASE3"/>
</dbReference>
<dbReference type="PANTHER" id="PTHR30023:SF0">
    <property type="entry name" value="PENICILLIN-SENSITIVE CARBOXYPEPTIDASE A"/>
    <property type="match status" value="1"/>
</dbReference>
<feature type="chain" id="PRO_5003707187" evidence="3">
    <location>
        <begin position="18"/>
        <end position="489"/>
    </location>
</feature>
<dbReference type="GO" id="GO:0000270">
    <property type="term" value="P:peptidoglycan metabolic process"/>
    <property type="evidence" value="ECO:0007669"/>
    <property type="project" value="TreeGrafter"/>
</dbReference>
<dbReference type="STRING" id="1191523.MROS_2550"/>
<dbReference type="PATRIC" id="fig|1191523.3.peg.2685"/>